<evidence type="ECO:0000256" key="1">
    <source>
        <dbReference type="SAM" id="Phobius"/>
    </source>
</evidence>
<sequence length="247" mass="26889">MATTARLPFTSAFNRQGGLLVGSSAAARVGARLSRQSHPQCGLLPRLPFAGLPLLLSTSTNTRALSTLPKAGRQLVMRAQCANSPPSLWLRSSNRRFFRFSSPSSTSSSSSSSYTASHSWWLAAVVPFVPLVPEWPKEEQNLPPRDVSPTAHNLPLDPNVAAQISEGSVIGFLLGLLVSTFSKTLVLLLGTAITLQSMASRVGIDLAHYLKPKQRITYSKVLDFLRRFTAFKLAFGITFIMAAFMHF</sequence>
<dbReference type="OrthoDB" id="3990500at2759"/>
<evidence type="ECO:0000313" key="3">
    <source>
        <dbReference type="Proteomes" id="UP000076874"/>
    </source>
</evidence>
<gene>
    <name evidence="2" type="ORF">SPI_06471</name>
</gene>
<dbReference type="EMBL" id="AZHD01000012">
    <property type="protein sequence ID" value="OAA58398.1"/>
    <property type="molecule type" value="Genomic_DNA"/>
</dbReference>
<evidence type="ECO:0008006" key="4">
    <source>
        <dbReference type="Google" id="ProtNLM"/>
    </source>
</evidence>
<accession>A0A167R9Y4</accession>
<protein>
    <recommendedName>
        <fullName evidence="4">Fun14 family protein</fullName>
    </recommendedName>
</protein>
<organism evidence="2 3">
    <name type="scientific">Niveomyces insectorum RCEF 264</name>
    <dbReference type="NCBI Taxonomy" id="1081102"/>
    <lineage>
        <taxon>Eukaryota</taxon>
        <taxon>Fungi</taxon>
        <taxon>Dikarya</taxon>
        <taxon>Ascomycota</taxon>
        <taxon>Pezizomycotina</taxon>
        <taxon>Sordariomycetes</taxon>
        <taxon>Hypocreomycetidae</taxon>
        <taxon>Hypocreales</taxon>
        <taxon>Cordycipitaceae</taxon>
        <taxon>Niveomyces</taxon>
    </lineage>
</organism>
<evidence type="ECO:0000313" key="2">
    <source>
        <dbReference type="EMBL" id="OAA58398.1"/>
    </source>
</evidence>
<comment type="caution">
    <text evidence="2">The sequence shown here is derived from an EMBL/GenBank/DDBJ whole genome shotgun (WGS) entry which is preliminary data.</text>
</comment>
<keyword evidence="1" id="KW-1133">Transmembrane helix</keyword>
<keyword evidence="3" id="KW-1185">Reference proteome</keyword>
<dbReference type="STRING" id="1081102.A0A167R9Y4"/>
<name>A0A167R9Y4_9HYPO</name>
<proteinExistence type="predicted"/>
<keyword evidence="1" id="KW-0812">Transmembrane</keyword>
<feature type="transmembrane region" description="Helical" evidence="1">
    <location>
        <begin position="224"/>
        <end position="245"/>
    </location>
</feature>
<keyword evidence="1" id="KW-0472">Membrane</keyword>
<reference evidence="2 3" key="1">
    <citation type="journal article" date="2016" name="Genome Biol. Evol.">
        <title>Divergent and convergent evolution of fungal pathogenicity.</title>
        <authorList>
            <person name="Shang Y."/>
            <person name="Xiao G."/>
            <person name="Zheng P."/>
            <person name="Cen K."/>
            <person name="Zhan S."/>
            <person name="Wang C."/>
        </authorList>
    </citation>
    <scope>NUCLEOTIDE SEQUENCE [LARGE SCALE GENOMIC DNA]</scope>
    <source>
        <strain evidence="2 3">RCEF 264</strain>
    </source>
</reference>
<feature type="transmembrane region" description="Helical" evidence="1">
    <location>
        <begin position="169"/>
        <end position="195"/>
    </location>
</feature>
<dbReference type="Proteomes" id="UP000076874">
    <property type="component" value="Unassembled WGS sequence"/>
</dbReference>
<dbReference type="AlphaFoldDB" id="A0A167R9Y4"/>